<dbReference type="InterPro" id="IPR017969">
    <property type="entry name" value="Heavy-metal-associated_CS"/>
</dbReference>
<protein>
    <submittedName>
        <fullName evidence="4">P-type ATPase</fullName>
    </submittedName>
</protein>
<dbReference type="GO" id="GO:0046872">
    <property type="term" value="F:metal ion binding"/>
    <property type="evidence" value="ECO:0007669"/>
    <property type="project" value="UniProtKB-KW"/>
</dbReference>
<dbReference type="Gene3D" id="3.30.70.100">
    <property type="match status" value="1"/>
</dbReference>
<reference evidence="4 5" key="1">
    <citation type="journal article" date="2017" name="Environ. Microbiol. Rep.">
        <title>Genetic diversity of marine anaerobic ammonium-oxidizing bacteria as revealed by genomic and proteomic analyses of 'Candidatus Scalindua japonica'.</title>
        <authorList>
            <person name="Oshiki M."/>
            <person name="Mizuto K."/>
            <person name="Kimura Z."/>
            <person name="Kindaichi T."/>
            <person name="Satoh H."/>
            <person name="Okabe S."/>
        </authorList>
    </citation>
    <scope>NUCLEOTIDE SEQUENCE [LARGE SCALE GENOMIC DNA]</scope>
    <source>
        <strain evidence="5">husup-a2</strain>
    </source>
</reference>
<name>A0A286TT81_9BACT</name>
<dbReference type="Pfam" id="PF00403">
    <property type="entry name" value="HMA"/>
    <property type="match status" value="1"/>
</dbReference>
<evidence type="ECO:0000313" key="4">
    <source>
        <dbReference type="EMBL" id="GAX59086.1"/>
    </source>
</evidence>
<dbReference type="SUPFAM" id="SSF55008">
    <property type="entry name" value="HMA, heavy metal-associated domain"/>
    <property type="match status" value="1"/>
</dbReference>
<feature type="transmembrane region" description="Helical" evidence="2">
    <location>
        <begin position="6"/>
        <end position="28"/>
    </location>
</feature>
<keyword evidence="2" id="KW-0472">Membrane</keyword>
<dbReference type="InterPro" id="IPR036163">
    <property type="entry name" value="HMA_dom_sf"/>
</dbReference>
<keyword evidence="1" id="KW-0479">Metal-binding</keyword>
<gene>
    <name evidence="4" type="ORF">SCALIN_C01_0017</name>
</gene>
<evidence type="ECO:0000256" key="2">
    <source>
        <dbReference type="SAM" id="Phobius"/>
    </source>
</evidence>
<dbReference type="AlphaFoldDB" id="A0A286TT81"/>
<keyword evidence="2" id="KW-1133">Transmembrane helix</keyword>
<organism evidence="4 5">
    <name type="scientific">Candidatus Scalindua japonica</name>
    <dbReference type="NCBI Taxonomy" id="1284222"/>
    <lineage>
        <taxon>Bacteria</taxon>
        <taxon>Pseudomonadati</taxon>
        <taxon>Planctomycetota</taxon>
        <taxon>Candidatus Brocadiia</taxon>
        <taxon>Candidatus Brocadiales</taxon>
        <taxon>Candidatus Scalinduaceae</taxon>
        <taxon>Candidatus Scalindua</taxon>
    </lineage>
</organism>
<keyword evidence="5" id="KW-1185">Reference proteome</keyword>
<dbReference type="RefSeq" id="WP_096892231.1">
    <property type="nucleotide sequence ID" value="NZ_BAOS01000001.1"/>
</dbReference>
<evidence type="ECO:0000313" key="5">
    <source>
        <dbReference type="Proteomes" id="UP000218542"/>
    </source>
</evidence>
<keyword evidence="2" id="KW-0812">Transmembrane</keyword>
<accession>A0A286TT81</accession>
<dbReference type="CDD" id="cd00371">
    <property type="entry name" value="HMA"/>
    <property type="match status" value="1"/>
</dbReference>
<comment type="caution">
    <text evidence="4">The sequence shown here is derived from an EMBL/GenBank/DDBJ whole genome shotgun (WGS) entry which is preliminary data.</text>
</comment>
<dbReference type="InterPro" id="IPR006121">
    <property type="entry name" value="HMA_dom"/>
</dbReference>
<dbReference type="EMBL" id="BAOS01000001">
    <property type="protein sequence ID" value="GAX59086.1"/>
    <property type="molecule type" value="Genomic_DNA"/>
</dbReference>
<sequence length="109" mass="11774">MLTNKYLSLGYVSIFAIILGLAINTTCVNTAQATDHKKIEFKVKGMGCEHCAKAIETIVTQCSGVMGCAVSYKDGKATVEIEAGKLKEVIETLEHAGFEIPPGDIEEMY</sequence>
<dbReference type="PROSITE" id="PS01047">
    <property type="entry name" value="HMA_1"/>
    <property type="match status" value="1"/>
</dbReference>
<dbReference type="Proteomes" id="UP000218542">
    <property type="component" value="Unassembled WGS sequence"/>
</dbReference>
<evidence type="ECO:0000256" key="1">
    <source>
        <dbReference type="ARBA" id="ARBA00022723"/>
    </source>
</evidence>
<evidence type="ECO:0000259" key="3">
    <source>
        <dbReference type="PROSITE" id="PS50846"/>
    </source>
</evidence>
<proteinExistence type="predicted"/>
<feature type="domain" description="HMA" evidence="3">
    <location>
        <begin position="37"/>
        <end position="101"/>
    </location>
</feature>
<dbReference type="PROSITE" id="PS50846">
    <property type="entry name" value="HMA_2"/>
    <property type="match status" value="1"/>
</dbReference>
<dbReference type="OrthoDB" id="9813965at2"/>